<accession>A0ABW9BS01</accession>
<evidence type="ECO:0000313" key="1">
    <source>
        <dbReference type="EMBL" id="MFM0442021.1"/>
    </source>
</evidence>
<dbReference type="EMBL" id="JAQQDH010000001">
    <property type="protein sequence ID" value="MFM0442021.1"/>
    <property type="molecule type" value="Genomic_DNA"/>
</dbReference>
<organism evidence="1 2">
    <name type="scientific">Paraburkholderia strydomiana</name>
    <dbReference type="NCBI Taxonomy" id="1245417"/>
    <lineage>
        <taxon>Bacteria</taxon>
        <taxon>Pseudomonadati</taxon>
        <taxon>Pseudomonadota</taxon>
        <taxon>Betaproteobacteria</taxon>
        <taxon>Burkholderiales</taxon>
        <taxon>Burkholderiaceae</taxon>
        <taxon>Paraburkholderia</taxon>
    </lineage>
</organism>
<evidence type="ECO:0000313" key="2">
    <source>
        <dbReference type="Proteomes" id="UP001629288"/>
    </source>
</evidence>
<protein>
    <submittedName>
        <fullName evidence="1">Uncharacterized protein</fullName>
    </submittedName>
</protein>
<gene>
    <name evidence="1" type="ORF">PQR00_00360</name>
</gene>
<comment type="caution">
    <text evidence="1">The sequence shown here is derived from an EMBL/GenBank/DDBJ whole genome shotgun (WGS) entry which is preliminary data.</text>
</comment>
<dbReference type="Proteomes" id="UP001629288">
    <property type="component" value="Unassembled WGS sequence"/>
</dbReference>
<sequence>MQPKAKSELLCYLVVAHLIARARTGEWLRTDHFVESLHIWLNANSVEVDWLERMHFKCVSEMLASDFGNLPHFGNQLKLAELFTDSWRLDYGSPVVRSIYAACERELGTQ</sequence>
<keyword evidence="2" id="KW-1185">Reference proteome</keyword>
<dbReference type="RefSeq" id="WP_408127853.1">
    <property type="nucleotide sequence ID" value="NZ_JAQQDH010000001.1"/>
</dbReference>
<reference evidence="1 2" key="1">
    <citation type="journal article" date="2024" name="Chem. Sci.">
        <title>Discovery of megapolipeptins by genome mining of a Burkholderiales bacteria collection.</title>
        <authorList>
            <person name="Paulo B.S."/>
            <person name="Recchia M.J.J."/>
            <person name="Lee S."/>
            <person name="Fergusson C.H."/>
            <person name="Romanowski S.B."/>
            <person name="Hernandez A."/>
            <person name="Krull N."/>
            <person name="Liu D.Y."/>
            <person name="Cavanagh H."/>
            <person name="Bos A."/>
            <person name="Gray C.A."/>
            <person name="Murphy B.T."/>
            <person name="Linington R.G."/>
            <person name="Eustaquio A.S."/>
        </authorList>
    </citation>
    <scope>NUCLEOTIDE SEQUENCE [LARGE SCALE GENOMIC DNA]</scope>
    <source>
        <strain evidence="1 2">RL17-379-BIB-C</strain>
    </source>
</reference>
<proteinExistence type="predicted"/>
<name>A0ABW9BS01_9BURK</name>